<feature type="domain" description="Major facilitator superfamily (MFS) profile" evidence="8">
    <location>
        <begin position="90"/>
        <end position="515"/>
    </location>
</feature>
<organism evidence="9 10">
    <name type="scientific">Fusarium venenatum</name>
    <dbReference type="NCBI Taxonomy" id="56646"/>
    <lineage>
        <taxon>Eukaryota</taxon>
        <taxon>Fungi</taxon>
        <taxon>Dikarya</taxon>
        <taxon>Ascomycota</taxon>
        <taxon>Pezizomycotina</taxon>
        <taxon>Sordariomycetes</taxon>
        <taxon>Hypocreomycetidae</taxon>
        <taxon>Hypocreales</taxon>
        <taxon>Nectriaceae</taxon>
        <taxon>Fusarium</taxon>
    </lineage>
</organism>
<dbReference type="GO" id="GO:0015606">
    <property type="term" value="F:spermidine transmembrane transporter activity"/>
    <property type="evidence" value="ECO:0007669"/>
    <property type="project" value="TreeGrafter"/>
</dbReference>
<keyword evidence="3 7" id="KW-1133">Transmembrane helix</keyword>
<feature type="transmembrane region" description="Helical" evidence="7">
    <location>
        <begin position="129"/>
        <end position="150"/>
    </location>
</feature>
<evidence type="ECO:0000256" key="2">
    <source>
        <dbReference type="ARBA" id="ARBA00022692"/>
    </source>
</evidence>
<dbReference type="Proteomes" id="UP000245910">
    <property type="component" value="Chromosome II"/>
</dbReference>
<evidence type="ECO:0000256" key="1">
    <source>
        <dbReference type="ARBA" id="ARBA00004141"/>
    </source>
</evidence>
<feature type="compositionally biased region" description="Polar residues" evidence="6">
    <location>
        <begin position="58"/>
        <end position="67"/>
    </location>
</feature>
<evidence type="ECO:0000313" key="10">
    <source>
        <dbReference type="Proteomes" id="UP000245910"/>
    </source>
</evidence>
<dbReference type="SUPFAM" id="SSF103473">
    <property type="entry name" value="MFS general substrate transporter"/>
    <property type="match status" value="1"/>
</dbReference>
<keyword evidence="4 7" id="KW-0472">Membrane</keyword>
<evidence type="ECO:0000256" key="3">
    <source>
        <dbReference type="ARBA" id="ARBA00022989"/>
    </source>
</evidence>
<comment type="subcellular location">
    <subcellularLocation>
        <location evidence="1">Membrane</location>
        <topology evidence="1">Multi-pass membrane protein</topology>
    </subcellularLocation>
</comment>
<feature type="transmembrane region" description="Helical" evidence="7">
    <location>
        <begin position="94"/>
        <end position="117"/>
    </location>
</feature>
<feature type="transmembrane region" description="Helical" evidence="7">
    <location>
        <begin position="315"/>
        <end position="339"/>
    </location>
</feature>
<dbReference type="GO" id="GO:0000297">
    <property type="term" value="F:spermine transmembrane transporter activity"/>
    <property type="evidence" value="ECO:0007669"/>
    <property type="project" value="TreeGrafter"/>
</dbReference>
<dbReference type="PANTHER" id="PTHR23502">
    <property type="entry name" value="MAJOR FACILITATOR SUPERFAMILY"/>
    <property type="match status" value="1"/>
</dbReference>
<dbReference type="PANTHER" id="PTHR23502:SF182">
    <property type="entry name" value="POLYAMINE TRANSPORTER, PUTATIVE-RELATED"/>
    <property type="match status" value="1"/>
</dbReference>
<feature type="transmembrane region" description="Helical" evidence="7">
    <location>
        <begin position="460"/>
        <end position="483"/>
    </location>
</feature>
<keyword evidence="2 7" id="KW-0812">Transmembrane</keyword>
<evidence type="ECO:0000259" key="8">
    <source>
        <dbReference type="PROSITE" id="PS50850"/>
    </source>
</evidence>
<feature type="compositionally biased region" description="Basic and acidic residues" evidence="6">
    <location>
        <begin position="42"/>
        <end position="57"/>
    </location>
</feature>
<dbReference type="InterPro" id="IPR011701">
    <property type="entry name" value="MFS"/>
</dbReference>
<dbReference type="AlphaFoldDB" id="A0A2L2T8I2"/>
<dbReference type="InterPro" id="IPR036259">
    <property type="entry name" value="MFS_trans_sf"/>
</dbReference>
<evidence type="ECO:0000256" key="4">
    <source>
        <dbReference type="ARBA" id="ARBA00023136"/>
    </source>
</evidence>
<dbReference type="InterPro" id="IPR020846">
    <property type="entry name" value="MFS_dom"/>
</dbReference>
<feature type="transmembrane region" description="Helical" evidence="7">
    <location>
        <begin position="420"/>
        <end position="448"/>
    </location>
</feature>
<feature type="transmembrane region" description="Helical" evidence="7">
    <location>
        <begin position="157"/>
        <end position="174"/>
    </location>
</feature>
<feature type="region of interest" description="Disordered" evidence="6">
    <location>
        <begin position="1"/>
        <end position="79"/>
    </location>
</feature>
<feature type="transmembrane region" description="Helical" evidence="7">
    <location>
        <begin position="246"/>
        <end position="266"/>
    </location>
</feature>
<proteinExistence type="predicted"/>
<dbReference type="Gene3D" id="1.20.1250.20">
    <property type="entry name" value="MFS general substrate transporter like domains"/>
    <property type="match status" value="1"/>
</dbReference>
<dbReference type="STRING" id="56646.A0A2L2T8I2"/>
<evidence type="ECO:0000256" key="6">
    <source>
        <dbReference type="SAM" id="MobiDB-lite"/>
    </source>
</evidence>
<dbReference type="PROSITE" id="PS50850">
    <property type="entry name" value="MFS"/>
    <property type="match status" value="1"/>
</dbReference>
<dbReference type="GO" id="GO:0005886">
    <property type="term" value="C:plasma membrane"/>
    <property type="evidence" value="ECO:0007669"/>
    <property type="project" value="TreeGrafter"/>
</dbReference>
<accession>A0A2L2T8I2</accession>
<dbReference type="Pfam" id="PF07690">
    <property type="entry name" value="MFS_1"/>
    <property type="match status" value="1"/>
</dbReference>
<keyword evidence="10" id="KW-1185">Reference proteome</keyword>
<feature type="transmembrane region" description="Helical" evidence="7">
    <location>
        <begin position="351"/>
        <end position="373"/>
    </location>
</feature>
<sequence>MSESHRLMRDPEPGQPGYPGNPGFPGFPDYTRYSGATQFEGHSFESDRPSQSEKDSTRNGTIAPDSTQELDWDGEKDPENPMNWSMWKKVVHTAIPAIYTFGLTTGISTLVAGLPGIMQQFGETSRNVALLPITLYTIGFVFGPCIAAPISDLHGRLAVYKVNIIILIICNAIAVASDNFAALVIFRFFASLGGSGVMAVGAGTMSDLWPPSQVSRVGVAYLLAPFLGPSMGPLIGSYAIEQYGDWKWGIWVVLCILTPVAIAIFFSSETSKKQILAARAKRLGKHPKSQGIVTEMQKIGKAMLKPWHMCIFEPVSLVLGLYTGFSFAMIFSFFGSYTYVYSTVYQFDARQIGLCYIGLIIGILLGLVTFAVFDATIYQKQVARTGDRVAPEHRLYAALVGSILVPIGLFWYAWAPDASVHWIAPVMAGVPFAWGTMASFLSCLAYLASAFKPADLSSAVAANGIFRFALGAAFPNFVFQMYQEMGINWAGSVFAFISLAFIPVPWLFFWKGKMLRQKSRYNMTMQSCLVPCDEPHHQNLIHSEEPRLPKIDQGQIPLYVCSRQGMHQLTIPC</sequence>
<dbReference type="EMBL" id="LN649230">
    <property type="protein sequence ID" value="CEI61531.1"/>
    <property type="molecule type" value="Genomic_DNA"/>
</dbReference>
<evidence type="ECO:0000313" key="9">
    <source>
        <dbReference type="EMBL" id="CEI61531.1"/>
    </source>
</evidence>
<feature type="transmembrane region" description="Helical" evidence="7">
    <location>
        <begin position="180"/>
        <end position="205"/>
    </location>
</feature>
<feature type="transmembrane region" description="Helical" evidence="7">
    <location>
        <begin position="394"/>
        <end position="414"/>
    </location>
</feature>
<feature type="transmembrane region" description="Helical" evidence="7">
    <location>
        <begin position="489"/>
        <end position="510"/>
    </location>
</feature>
<feature type="compositionally biased region" description="Basic and acidic residues" evidence="6">
    <location>
        <begin position="1"/>
        <end position="12"/>
    </location>
</feature>
<reference evidence="10" key="1">
    <citation type="submission" date="2014-10" db="EMBL/GenBank/DDBJ databases">
        <authorList>
            <person name="King R."/>
        </authorList>
    </citation>
    <scope>NUCLEOTIDE SEQUENCE [LARGE SCALE GENOMIC DNA]</scope>
    <source>
        <strain evidence="10">A3/5</strain>
    </source>
</reference>
<keyword evidence="5" id="KW-0325">Glycoprotein</keyword>
<protein>
    <recommendedName>
        <fullName evidence="8">Major facilitator superfamily (MFS) profile domain-containing protein</fullName>
    </recommendedName>
</protein>
<evidence type="ECO:0000256" key="7">
    <source>
        <dbReference type="SAM" id="Phobius"/>
    </source>
</evidence>
<evidence type="ECO:0000256" key="5">
    <source>
        <dbReference type="ARBA" id="ARBA00023180"/>
    </source>
</evidence>
<name>A0A2L2T8I2_9HYPO</name>
<feature type="transmembrane region" description="Helical" evidence="7">
    <location>
        <begin position="217"/>
        <end position="240"/>
    </location>
</feature>